<feature type="compositionally biased region" description="Basic and acidic residues" evidence="1">
    <location>
        <begin position="591"/>
        <end position="612"/>
    </location>
</feature>
<dbReference type="AlphaFoldDB" id="A0A6N7ITH0"/>
<feature type="region of interest" description="Disordered" evidence="1">
    <location>
        <begin position="576"/>
        <end position="612"/>
    </location>
</feature>
<organism evidence="2 3">
    <name type="scientific">Desulfofundulus thermobenzoicus</name>
    <dbReference type="NCBI Taxonomy" id="29376"/>
    <lineage>
        <taxon>Bacteria</taxon>
        <taxon>Bacillati</taxon>
        <taxon>Bacillota</taxon>
        <taxon>Clostridia</taxon>
        <taxon>Eubacteriales</taxon>
        <taxon>Peptococcaceae</taxon>
        <taxon>Desulfofundulus</taxon>
    </lineage>
</organism>
<evidence type="ECO:0000313" key="2">
    <source>
        <dbReference type="EMBL" id="MQL52757.1"/>
    </source>
</evidence>
<dbReference type="RefSeq" id="WP_194174911.1">
    <property type="nucleotide sequence ID" value="NZ_WHYR01000028.1"/>
</dbReference>
<comment type="caution">
    <text evidence="2">The sequence shown here is derived from an EMBL/GenBank/DDBJ whole genome shotgun (WGS) entry which is preliminary data.</text>
</comment>
<dbReference type="EMBL" id="WHYR01000028">
    <property type="protein sequence ID" value="MQL52757.1"/>
    <property type="molecule type" value="Genomic_DNA"/>
</dbReference>
<accession>A0A6N7ITH0</accession>
<name>A0A6N7ITH0_9FIRM</name>
<sequence>MVALILNTVSPVFAAEWDKVSNHQPPAAYAANGINTYSRGQYEDFFINYNGNELGTDGAVWVGSLYPVDVFDKYVGAHESFGYPAVSDTNLNNPYRSQNLQDIKNFLLGFQIPQDSGYYLISMDYNENLLKDVLVPGTTYYTKPIWPLSSAIRDLPLDVTVQDIPGEQVRAWNPPTPPGDIGQEQIDCIKNDGSGFEGQSYYVKEMGSGSTPSLWQKARVFVGDPKGPTNLTQKEAAALMANNIGRGAGDGQSTAPGYPTQWYPEKTWRGQCGVSFPYNIFVTDVQKVPDTDDGKSALYDWSVINQTPLWLKGITVRVYTRGKTTGTWNLVATYANVDIPPFYQFDDDRPVVSRNNKDIAHQRMGNWVAAKPNHLTYVPKPAEDYDVIVTANVNLNIQGGHLSFPSAVIDYGMTATYGSKKLYGAIAPPGLPPGETKEMWDRASSILGVSLPRGYNENIDRASDTGAPPPGGGGGGGGGGEPPVLPGNLAVTRVEYDGSRITGYFRSTFPVGGKVNIRFYKQDKNGNISYVAGVMDRLIEPNSDFVESIPAFNLTNYIIIASIDYSYSGGTWQKEQYRRNDGTSQEETTYEDNKASTGKDEEPPKPPEKSFTIDKATGYYWPVKWEKTPRYRTEKRRVWQDDWQEVPVNFAPEPKIRVRLRPDGDNWEQLPDGRWVQR</sequence>
<dbReference type="Proteomes" id="UP000441717">
    <property type="component" value="Unassembled WGS sequence"/>
</dbReference>
<proteinExistence type="predicted"/>
<gene>
    <name evidence="2" type="ORF">GFC01_10885</name>
</gene>
<feature type="compositionally biased region" description="Gly residues" evidence="1">
    <location>
        <begin position="472"/>
        <end position="481"/>
    </location>
</feature>
<evidence type="ECO:0000313" key="3">
    <source>
        <dbReference type="Proteomes" id="UP000441717"/>
    </source>
</evidence>
<protein>
    <submittedName>
        <fullName evidence="2">Uncharacterized protein</fullName>
    </submittedName>
</protein>
<keyword evidence="3" id="KW-1185">Reference proteome</keyword>
<feature type="region of interest" description="Disordered" evidence="1">
    <location>
        <begin position="457"/>
        <end position="486"/>
    </location>
</feature>
<reference evidence="2 3" key="1">
    <citation type="submission" date="2019-10" db="EMBL/GenBank/DDBJ databases">
        <title>Comparative genomics of sulfur disproportionating microorganisms.</title>
        <authorList>
            <person name="Ward L.M."/>
            <person name="Bertran E."/>
            <person name="Johnston D."/>
        </authorList>
    </citation>
    <scope>NUCLEOTIDE SEQUENCE [LARGE SCALE GENOMIC DNA]</scope>
    <source>
        <strain evidence="2 3">DSM 14055</strain>
    </source>
</reference>
<evidence type="ECO:0000256" key="1">
    <source>
        <dbReference type="SAM" id="MobiDB-lite"/>
    </source>
</evidence>